<dbReference type="EMBL" id="JBHRYQ010000001">
    <property type="protein sequence ID" value="MFC3811434.1"/>
    <property type="molecule type" value="Genomic_DNA"/>
</dbReference>
<keyword evidence="1" id="KW-1133">Transmembrane helix</keyword>
<feature type="transmembrane region" description="Helical" evidence="1">
    <location>
        <begin position="64"/>
        <end position="96"/>
    </location>
</feature>
<gene>
    <name evidence="2" type="ORF">ACFOOI_12280</name>
</gene>
<comment type="caution">
    <text evidence="2">The sequence shown here is derived from an EMBL/GenBank/DDBJ whole genome shotgun (WGS) entry which is preliminary data.</text>
</comment>
<keyword evidence="1" id="KW-0812">Transmembrane</keyword>
<accession>A0ABV7YVP0</accession>
<evidence type="ECO:0000313" key="2">
    <source>
        <dbReference type="EMBL" id="MFC3811434.1"/>
    </source>
</evidence>
<keyword evidence="3" id="KW-1185">Reference proteome</keyword>
<sequence>MLPKLQKIEYPKTSTFITNSILAFIGAYLDYKLDSFYLFPILFSIGTPLINLKGNFWKKLKLTFVIAISITSIILLTIGFSFAFGFILIPVLLTGFAGSLSLWIFSLTIEKVKPPFLIYLITFILYLAPLVVAEQHLNQAIFPKVVSLRIAVLWSWSLIVSLGVSFSINPRSSLSTD</sequence>
<feature type="transmembrane region" description="Helical" evidence="1">
    <location>
        <begin position="116"/>
        <end position="133"/>
    </location>
</feature>
<dbReference type="RefSeq" id="WP_379838273.1">
    <property type="nucleotide sequence ID" value="NZ_JBHRYQ010000001.1"/>
</dbReference>
<name>A0ABV7YVP0_9BACT</name>
<evidence type="ECO:0000256" key="1">
    <source>
        <dbReference type="SAM" id="Phobius"/>
    </source>
</evidence>
<protein>
    <submittedName>
        <fullName evidence="2">Uncharacterized protein</fullName>
    </submittedName>
</protein>
<keyword evidence="1" id="KW-0472">Membrane</keyword>
<feature type="transmembrane region" description="Helical" evidence="1">
    <location>
        <begin position="145"/>
        <end position="168"/>
    </location>
</feature>
<dbReference type="Proteomes" id="UP001595616">
    <property type="component" value="Unassembled WGS sequence"/>
</dbReference>
<proteinExistence type="predicted"/>
<evidence type="ECO:0000313" key="3">
    <source>
        <dbReference type="Proteomes" id="UP001595616"/>
    </source>
</evidence>
<reference evidence="3" key="1">
    <citation type="journal article" date="2019" name="Int. J. Syst. Evol. Microbiol.">
        <title>The Global Catalogue of Microorganisms (GCM) 10K type strain sequencing project: providing services to taxonomists for standard genome sequencing and annotation.</title>
        <authorList>
            <consortium name="The Broad Institute Genomics Platform"/>
            <consortium name="The Broad Institute Genome Sequencing Center for Infectious Disease"/>
            <person name="Wu L."/>
            <person name="Ma J."/>
        </authorList>
    </citation>
    <scope>NUCLEOTIDE SEQUENCE [LARGE SCALE GENOMIC DNA]</scope>
    <source>
        <strain evidence="3">CECT 7956</strain>
    </source>
</reference>
<organism evidence="2 3">
    <name type="scientific">Lacihabitans lacunae</name>
    <dbReference type="NCBI Taxonomy" id="1028214"/>
    <lineage>
        <taxon>Bacteria</taxon>
        <taxon>Pseudomonadati</taxon>
        <taxon>Bacteroidota</taxon>
        <taxon>Cytophagia</taxon>
        <taxon>Cytophagales</taxon>
        <taxon>Leadbetterellaceae</taxon>
        <taxon>Lacihabitans</taxon>
    </lineage>
</organism>